<feature type="domain" description="Bacterial sugar transferase" evidence="2">
    <location>
        <begin position="108"/>
        <end position="285"/>
    </location>
</feature>
<accession>A0A4D4JD47</accession>
<reference evidence="4" key="1">
    <citation type="submission" date="2019-04" db="EMBL/GenBank/DDBJ databases">
        <title>Draft genome sequence of Pseudonocardiaceae bacterium SL3-2-4.</title>
        <authorList>
            <person name="Ningsih F."/>
            <person name="Yokota A."/>
            <person name="Sakai Y."/>
            <person name="Nanatani K."/>
            <person name="Yabe S."/>
            <person name="Oetari A."/>
            <person name="Sjamsuridzal W."/>
        </authorList>
    </citation>
    <scope>NUCLEOTIDE SEQUENCE [LARGE SCALE GENOMIC DNA]</scope>
    <source>
        <strain evidence="4">SL3-2-4</strain>
    </source>
</reference>
<evidence type="ECO:0000313" key="3">
    <source>
        <dbReference type="EMBL" id="GDY33554.1"/>
    </source>
</evidence>
<dbReference type="PANTHER" id="PTHR30576:SF0">
    <property type="entry name" value="UNDECAPRENYL-PHOSPHATE N-ACETYLGALACTOSAMINYL 1-PHOSPHATE TRANSFERASE-RELATED"/>
    <property type="match status" value="1"/>
</dbReference>
<dbReference type="AlphaFoldDB" id="A0A4D4JD47"/>
<proteinExistence type="inferred from homology"/>
<evidence type="ECO:0000256" key="1">
    <source>
        <dbReference type="ARBA" id="ARBA00006464"/>
    </source>
</evidence>
<evidence type="ECO:0000313" key="4">
    <source>
        <dbReference type="Proteomes" id="UP000298860"/>
    </source>
</evidence>
<dbReference type="GO" id="GO:0016780">
    <property type="term" value="F:phosphotransferase activity, for other substituted phosphate groups"/>
    <property type="evidence" value="ECO:0007669"/>
    <property type="project" value="TreeGrafter"/>
</dbReference>
<dbReference type="InterPro" id="IPR003362">
    <property type="entry name" value="Bact_transf"/>
</dbReference>
<evidence type="ECO:0000259" key="2">
    <source>
        <dbReference type="Pfam" id="PF02397"/>
    </source>
</evidence>
<dbReference type="Proteomes" id="UP000298860">
    <property type="component" value="Unassembled WGS sequence"/>
</dbReference>
<gene>
    <name evidence="3" type="ORF">GTS_51870</name>
</gene>
<organism evidence="3 4">
    <name type="scientific">Gandjariella thermophila</name>
    <dbReference type="NCBI Taxonomy" id="1931992"/>
    <lineage>
        <taxon>Bacteria</taxon>
        <taxon>Bacillati</taxon>
        <taxon>Actinomycetota</taxon>
        <taxon>Actinomycetes</taxon>
        <taxon>Pseudonocardiales</taxon>
        <taxon>Pseudonocardiaceae</taxon>
        <taxon>Gandjariella</taxon>
    </lineage>
</organism>
<keyword evidence="4" id="KW-1185">Reference proteome</keyword>
<comment type="caution">
    <text evidence="3">The sequence shown here is derived from an EMBL/GenBank/DDBJ whole genome shotgun (WGS) entry which is preliminary data.</text>
</comment>
<protein>
    <recommendedName>
        <fullName evidence="2">Bacterial sugar transferase domain-containing protein</fullName>
    </recommendedName>
</protein>
<name>A0A4D4JD47_9PSEU</name>
<comment type="similarity">
    <text evidence="1">Belongs to the bacterial sugar transferase family.</text>
</comment>
<sequence length="291" mass="32122">MEAGQPSPSATDRLEDDVEVIARLPVASEVSQLHVVLALGRPKVLLWKATLEQLDYRLMALCLTHHVGAFVLANPGYGLLGSARLYRLGGLPWLRLRWRHRHAATLIKRALDVLLVLACSPLALPVLLAVCAAVGRDGPPLYFQDRVGAGGRVFRLVKIRTMGVGVERATGPVLASADDPRVTPLGRVLRRLRIDELPQLWNVLRGEMSLVGPRPERPEFVMEFRLLPHYDLRHLVRPGMTGIAQLTGGYAASVAEKLRCDLLYVGTWSLRLDLKLLALTVADLLRGFPRG</sequence>
<dbReference type="Pfam" id="PF02397">
    <property type="entry name" value="Bac_transf"/>
    <property type="match status" value="1"/>
</dbReference>
<dbReference type="PANTHER" id="PTHR30576">
    <property type="entry name" value="COLANIC BIOSYNTHESIS UDP-GLUCOSE LIPID CARRIER TRANSFERASE"/>
    <property type="match status" value="1"/>
</dbReference>
<dbReference type="EMBL" id="BJFL01000046">
    <property type="protein sequence ID" value="GDY33554.1"/>
    <property type="molecule type" value="Genomic_DNA"/>
</dbReference>